<feature type="domain" description="RCC1-like" evidence="4">
    <location>
        <begin position="90"/>
        <end position="441"/>
    </location>
</feature>
<gene>
    <name evidence="5" type="ORF">C9374_001197</name>
</gene>
<proteinExistence type="predicted"/>
<comment type="caution">
    <text evidence="5">The sequence shown here is derived from an EMBL/GenBank/DDBJ whole genome shotgun (WGS) entry which is preliminary data.</text>
</comment>
<accession>A0AA88GWG0</accession>
<dbReference type="AlphaFoldDB" id="A0AA88GWG0"/>
<evidence type="ECO:0000313" key="5">
    <source>
        <dbReference type="EMBL" id="KAG2387603.1"/>
    </source>
</evidence>
<feature type="repeat" description="RCC1" evidence="3">
    <location>
        <begin position="110"/>
        <end position="166"/>
    </location>
</feature>
<dbReference type="PANTHER" id="PTHR45982:SF1">
    <property type="entry name" value="REGULATOR OF CHROMOSOME CONDENSATION"/>
    <property type="match status" value="1"/>
</dbReference>
<dbReference type="GeneID" id="68093653"/>
<feature type="repeat" description="RCC1" evidence="3">
    <location>
        <begin position="269"/>
        <end position="322"/>
    </location>
</feature>
<dbReference type="InterPro" id="IPR009091">
    <property type="entry name" value="RCC1/BLIP-II"/>
</dbReference>
<dbReference type="PRINTS" id="PR00633">
    <property type="entry name" value="RCCNDNSATION"/>
</dbReference>
<evidence type="ECO:0000256" key="2">
    <source>
        <dbReference type="ARBA" id="ARBA00022737"/>
    </source>
</evidence>
<dbReference type="InterPro" id="IPR058923">
    <property type="entry name" value="RCC1-like_dom"/>
</dbReference>
<dbReference type="InterPro" id="IPR051553">
    <property type="entry name" value="Ran_GTPase-activating"/>
</dbReference>
<keyword evidence="6" id="KW-1185">Reference proteome</keyword>
<dbReference type="Pfam" id="PF25390">
    <property type="entry name" value="WD40_RLD"/>
    <property type="match status" value="1"/>
</dbReference>
<protein>
    <recommendedName>
        <fullName evidence="4">RCC1-like domain-containing protein</fullName>
    </recommendedName>
</protein>
<sequence>MALNSHFSAAFANYMNNSNNPNSGNGNNNGGNDDDYSVAVKINRQKLPIRVIRNIQESYLKGKALFQAFGEHQFDVQGNINTCAFVSGTGEYIVKISSGAHHTLMLTNDGKILSFGKNLDGQLGIGERKAIFQKDISVAQPQYQFSDETAIDVCCGSNHSVILTNYGNILACGWNEFHQYGTTVGNDASKFSYVEYNNAAQMIRCGNNATIVLSVDNELSMCGTGIIEKGRAFNSLTSLEDFSKLLSSSEHISDIQCGAEHIVVRTSFNSIYVVGQNTYHQLGSSFSEHRRFVDITKKLPFKRDELLSFACGLYHTLFLCKSGAVYVSGYNGYGQLGIGTLRDSDFELVTDFYKYDLTSVYRQGVLSTFDTSMITYTCHVIDNEDKSQYTIDQNEIIKQVYAGSNHSLLVSNLGNIYSFGFGRFGQLNLNTSQDNNPHVTQMFLPKSMIDTTIFSNSAANITILADRQPINSWMYNNLRKRARQGELFDIKAYCQN</sequence>
<evidence type="ECO:0000259" key="4">
    <source>
        <dbReference type="Pfam" id="PF25390"/>
    </source>
</evidence>
<name>A0AA88GWG0_NAELO</name>
<dbReference type="PROSITE" id="PS50012">
    <property type="entry name" value="RCC1_3"/>
    <property type="match status" value="2"/>
</dbReference>
<evidence type="ECO:0000256" key="3">
    <source>
        <dbReference type="PROSITE-ProRule" id="PRU00235"/>
    </source>
</evidence>
<dbReference type="Proteomes" id="UP000816034">
    <property type="component" value="Unassembled WGS sequence"/>
</dbReference>
<dbReference type="InterPro" id="IPR000408">
    <property type="entry name" value="Reg_chr_condens"/>
</dbReference>
<keyword evidence="1" id="KW-0344">Guanine-nucleotide releasing factor</keyword>
<reference evidence="5 6" key="1">
    <citation type="journal article" date="2018" name="BMC Genomics">
        <title>The genome of Naegleria lovaniensis, the basis for a comparative approach to unravel pathogenicity factors of the human pathogenic amoeba N. fowleri.</title>
        <authorList>
            <person name="Liechti N."/>
            <person name="Schurch N."/>
            <person name="Bruggmann R."/>
            <person name="Wittwer M."/>
        </authorList>
    </citation>
    <scope>NUCLEOTIDE SEQUENCE [LARGE SCALE GENOMIC DNA]</scope>
    <source>
        <strain evidence="5 6">ATCC 30569</strain>
    </source>
</reference>
<keyword evidence="2" id="KW-0677">Repeat</keyword>
<dbReference type="Gene3D" id="2.130.10.30">
    <property type="entry name" value="Regulator of chromosome condensation 1/beta-lactamase-inhibitor protein II"/>
    <property type="match status" value="2"/>
</dbReference>
<dbReference type="EMBL" id="PYSW02000012">
    <property type="protein sequence ID" value="KAG2387603.1"/>
    <property type="molecule type" value="Genomic_DNA"/>
</dbReference>
<organism evidence="5 6">
    <name type="scientific">Naegleria lovaniensis</name>
    <name type="common">Amoeba</name>
    <dbReference type="NCBI Taxonomy" id="51637"/>
    <lineage>
        <taxon>Eukaryota</taxon>
        <taxon>Discoba</taxon>
        <taxon>Heterolobosea</taxon>
        <taxon>Tetramitia</taxon>
        <taxon>Eutetramitia</taxon>
        <taxon>Vahlkampfiidae</taxon>
        <taxon>Naegleria</taxon>
    </lineage>
</organism>
<evidence type="ECO:0000256" key="1">
    <source>
        <dbReference type="ARBA" id="ARBA00022658"/>
    </source>
</evidence>
<dbReference type="RefSeq" id="XP_044551595.1">
    <property type="nucleotide sequence ID" value="XM_044687682.1"/>
</dbReference>
<dbReference type="PROSITE" id="PS00626">
    <property type="entry name" value="RCC1_2"/>
    <property type="match status" value="2"/>
</dbReference>
<evidence type="ECO:0000313" key="6">
    <source>
        <dbReference type="Proteomes" id="UP000816034"/>
    </source>
</evidence>
<dbReference type="PANTHER" id="PTHR45982">
    <property type="entry name" value="REGULATOR OF CHROMOSOME CONDENSATION"/>
    <property type="match status" value="1"/>
</dbReference>
<dbReference type="SUPFAM" id="SSF50985">
    <property type="entry name" value="RCC1/BLIP-II"/>
    <property type="match status" value="1"/>
</dbReference>